<dbReference type="Pfam" id="PF00877">
    <property type="entry name" value="NLPC_P60"/>
    <property type="match status" value="1"/>
</dbReference>
<evidence type="ECO:0000313" key="9">
    <source>
        <dbReference type="Proteomes" id="UP001595823"/>
    </source>
</evidence>
<feature type="domain" description="NlpC/P60" evidence="7">
    <location>
        <begin position="203"/>
        <end position="318"/>
    </location>
</feature>
<dbReference type="EMBL" id="JBHSDK010000002">
    <property type="protein sequence ID" value="MFC4333916.1"/>
    <property type="molecule type" value="Genomic_DNA"/>
</dbReference>
<evidence type="ECO:0000313" key="8">
    <source>
        <dbReference type="EMBL" id="MFC4333916.1"/>
    </source>
</evidence>
<protein>
    <submittedName>
        <fullName evidence="8">NlpC/P60 family protein</fullName>
    </submittedName>
</protein>
<dbReference type="Gene3D" id="3.90.1720.10">
    <property type="entry name" value="endopeptidase domain like (from Nostoc punctiforme)"/>
    <property type="match status" value="1"/>
</dbReference>
<keyword evidence="3" id="KW-0378">Hydrolase</keyword>
<dbReference type="SUPFAM" id="SSF54001">
    <property type="entry name" value="Cysteine proteinases"/>
    <property type="match status" value="1"/>
</dbReference>
<gene>
    <name evidence="8" type="ORF">ACFPET_01740</name>
</gene>
<dbReference type="InterPro" id="IPR038765">
    <property type="entry name" value="Papain-like_cys_pep_sf"/>
</dbReference>
<name>A0ABV8TT31_9ACTN</name>
<accession>A0ABV8TT31</accession>
<dbReference type="PANTHER" id="PTHR47359:SF3">
    <property type="entry name" value="NLP_P60 DOMAIN-CONTAINING PROTEIN-RELATED"/>
    <property type="match status" value="1"/>
</dbReference>
<keyword evidence="9" id="KW-1185">Reference proteome</keyword>
<proteinExistence type="inferred from homology"/>
<comment type="similarity">
    <text evidence="1">Belongs to the peptidase C40 family.</text>
</comment>
<evidence type="ECO:0000256" key="5">
    <source>
        <dbReference type="SAM" id="Coils"/>
    </source>
</evidence>
<evidence type="ECO:0000256" key="4">
    <source>
        <dbReference type="ARBA" id="ARBA00022807"/>
    </source>
</evidence>
<dbReference type="RefSeq" id="WP_380617655.1">
    <property type="nucleotide sequence ID" value="NZ_JBHSDK010000002.1"/>
</dbReference>
<dbReference type="InterPro" id="IPR000064">
    <property type="entry name" value="NLP_P60_dom"/>
</dbReference>
<dbReference type="InterPro" id="IPR051794">
    <property type="entry name" value="PG_Endopeptidase_C40"/>
</dbReference>
<feature type="coiled-coil region" evidence="5">
    <location>
        <begin position="35"/>
        <end position="97"/>
    </location>
</feature>
<evidence type="ECO:0000256" key="2">
    <source>
        <dbReference type="ARBA" id="ARBA00022670"/>
    </source>
</evidence>
<evidence type="ECO:0000256" key="3">
    <source>
        <dbReference type="ARBA" id="ARBA00022801"/>
    </source>
</evidence>
<feature type="signal peptide" evidence="6">
    <location>
        <begin position="1"/>
        <end position="31"/>
    </location>
</feature>
<evidence type="ECO:0000256" key="1">
    <source>
        <dbReference type="ARBA" id="ARBA00007074"/>
    </source>
</evidence>
<keyword evidence="5" id="KW-0175">Coiled coil</keyword>
<keyword evidence="2" id="KW-0645">Protease</keyword>
<feature type="chain" id="PRO_5045966834" evidence="6">
    <location>
        <begin position="32"/>
        <end position="318"/>
    </location>
</feature>
<dbReference type="Gene3D" id="6.10.250.3150">
    <property type="match status" value="1"/>
</dbReference>
<sequence length="318" mass="35391">MKAEKRRLRRGLVWSITAAMGFTLAAGPAYAERDVDELENEIEDQHETLEGKVEEHNKLRDEVKETEEAIEKVEKKLKPYEEKMDSLRTKLADYIAEAHINQGKGETVAILESGSPQEYVERLTELGAASLYSSEDLAELTETAAEYQEELDTLSSLEADLEKQKSELDSTIEQIENGIDNLQDEWRTHPGNPVSDYDLDYIPGDRGKIVRQALAQVGKPYVWAASGPDGYDCSGLMLDAYNQVGISLPHNAAAQYNMVAHISKDELQPGDFVFYNGLQHVGMYIGQGLVVHAPTFGQPVQVVKVDHGNSYYGSGRLL</sequence>
<dbReference type="PROSITE" id="PS51935">
    <property type="entry name" value="NLPC_P60"/>
    <property type="match status" value="1"/>
</dbReference>
<reference evidence="9" key="1">
    <citation type="journal article" date="2019" name="Int. J. Syst. Evol. Microbiol.">
        <title>The Global Catalogue of Microorganisms (GCM) 10K type strain sequencing project: providing services to taxonomists for standard genome sequencing and annotation.</title>
        <authorList>
            <consortium name="The Broad Institute Genomics Platform"/>
            <consortium name="The Broad Institute Genome Sequencing Center for Infectious Disease"/>
            <person name="Wu L."/>
            <person name="Ma J."/>
        </authorList>
    </citation>
    <scope>NUCLEOTIDE SEQUENCE [LARGE SCALE GENOMIC DNA]</scope>
    <source>
        <strain evidence="9">IBRC-M 10908</strain>
    </source>
</reference>
<evidence type="ECO:0000256" key="6">
    <source>
        <dbReference type="SAM" id="SignalP"/>
    </source>
</evidence>
<dbReference type="SUPFAM" id="SSF58100">
    <property type="entry name" value="Bacterial hemolysins"/>
    <property type="match status" value="1"/>
</dbReference>
<comment type="caution">
    <text evidence="8">The sequence shown here is derived from an EMBL/GenBank/DDBJ whole genome shotgun (WGS) entry which is preliminary data.</text>
</comment>
<keyword evidence="4" id="KW-0788">Thiol protease</keyword>
<organism evidence="8 9">
    <name type="scientific">Salininema proteolyticum</name>
    <dbReference type="NCBI Taxonomy" id="1607685"/>
    <lineage>
        <taxon>Bacteria</taxon>
        <taxon>Bacillati</taxon>
        <taxon>Actinomycetota</taxon>
        <taxon>Actinomycetes</taxon>
        <taxon>Glycomycetales</taxon>
        <taxon>Glycomycetaceae</taxon>
        <taxon>Salininema</taxon>
    </lineage>
</organism>
<feature type="coiled-coil region" evidence="5">
    <location>
        <begin position="137"/>
        <end position="185"/>
    </location>
</feature>
<keyword evidence="6" id="KW-0732">Signal</keyword>
<dbReference type="Proteomes" id="UP001595823">
    <property type="component" value="Unassembled WGS sequence"/>
</dbReference>
<evidence type="ECO:0000259" key="7">
    <source>
        <dbReference type="PROSITE" id="PS51935"/>
    </source>
</evidence>
<dbReference type="PANTHER" id="PTHR47359">
    <property type="entry name" value="PEPTIDOGLYCAN DL-ENDOPEPTIDASE CWLO"/>
    <property type="match status" value="1"/>
</dbReference>